<protein>
    <submittedName>
        <fullName evidence="2">Uncharacterized protein</fullName>
    </submittedName>
</protein>
<feature type="region of interest" description="Disordered" evidence="1">
    <location>
        <begin position="102"/>
        <end position="122"/>
    </location>
</feature>
<organism evidence="2 3">
    <name type="scientific">Streptomyces marokkonensis</name>
    <dbReference type="NCBI Taxonomy" id="324855"/>
    <lineage>
        <taxon>Bacteria</taxon>
        <taxon>Bacillati</taxon>
        <taxon>Actinomycetota</taxon>
        <taxon>Actinomycetes</taxon>
        <taxon>Kitasatosporales</taxon>
        <taxon>Streptomycetaceae</taxon>
        <taxon>Streptomyces</taxon>
    </lineage>
</organism>
<evidence type="ECO:0000313" key="2">
    <source>
        <dbReference type="EMBL" id="GAA3968268.1"/>
    </source>
</evidence>
<reference evidence="3" key="1">
    <citation type="journal article" date="2019" name="Int. J. Syst. Evol. Microbiol.">
        <title>The Global Catalogue of Microorganisms (GCM) 10K type strain sequencing project: providing services to taxonomists for standard genome sequencing and annotation.</title>
        <authorList>
            <consortium name="The Broad Institute Genomics Platform"/>
            <consortium name="The Broad Institute Genome Sequencing Center for Infectious Disease"/>
            <person name="Wu L."/>
            <person name="Ma J."/>
        </authorList>
    </citation>
    <scope>NUCLEOTIDE SEQUENCE [LARGE SCALE GENOMIC DNA]</scope>
    <source>
        <strain evidence="3">JCM 17027</strain>
    </source>
</reference>
<dbReference type="Proteomes" id="UP001500034">
    <property type="component" value="Unassembled WGS sequence"/>
</dbReference>
<sequence>MAEIFRSDRVFTLWHYTAAHGNRLLLRAKADGTSPRIDLHVDDVVGLLLEPVYHGLVIRDGTSAEAQRVRTEYGISVEGSVRLQVIGEDQMRGFVVGSPLRWRADQGGTRDPSPFGPIPGTA</sequence>
<name>A0ABP7PMR5_9ACTN</name>
<keyword evidence="3" id="KW-1185">Reference proteome</keyword>
<gene>
    <name evidence="2" type="ORF">GCM10022384_19600</name>
</gene>
<comment type="caution">
    <text evidence="2">The sequence shown here is derived from an EMBL/GenBank/DDBJ whole genome shotgun (WGS) entry which is preliminary data.</text>
</comment>
<proteinExistence type="predicted"/>
<dbReference type="RefSeq" id="WP_345591051.1">
    <property type="nucleotide sequence ID" value="NZ_BAABCQ010000027.1"/>
</dbReference>
<accession>A0ABP7PMR5</accession>
<dbReference type="EMBL" id="BAABCQ010000027">
    <property type="protein sequence ID" value="GAA3968268.1"/>
    <property type="molecule type" value="Genomic_DNA"/>
</dbReference>
<evidence type="ECO:0000256" key="1">
    <source>
        <dbReference type="SAM" id="MobiDB-lite"/>
    </source>
</evidence>
<evidence type="ECO:0000313" key="3">
    <source>
        <dbReference type="Proteomes" id="UP001500034"/>
    </source>
</evidence>